<protein>
    <recommendedName>
        <fullName evidence="3">Tyrosine-protein kinase ephrin type A/B receptor-like domain-containing protein</fullName>
    </recommendedName>
</protein>
<comment type="caution">
    <text evidence="4">The sequence shown here is derived from an EMBL/GenBank/DDBJ whole genome shotgun (WGS) entry which is preliminary data.</text>
</comment>
<gene>
    <name evidence="4" type="ORF">CYMTET_38930</name>
</gene>
<evidence type="ECO:0000256" key="1">
    <source>
        <dbReference type="SAM" id="MobiDB-lite"/>
    </source>
</evidence>
<keyword evidence="2" id="KW-0472">Membrane</keyword>
<sequence>MTVVGEPGSSSSINVEVSPVDMLEPYSTLITVNLRACFLGEETLASDGLGCEVCNGYLSQDNMTCVTCADGQIGNHVTRTCGDCAAGTFAIPELNRCEPCPEGHYQRESGADSCDKCPEGKYSDVTGAVECKICDPGTYQGLLGQVACTPCAPGHHASERGQSACSKCSIKTYSSVHGAVECDNCPAFTNNYQDAAMPPGGIDNFVPDSLSHCFPEIGYYGMSGQPGTECPEGGICCECLATDSGGDRDLCTCISGSELPYPEDGFIRSVRIPHLMLRCPLDGACAGSEKLVHPDTQIQPSSDGTDDGYANATESELLEANYAGNCNEGYEERLCGQCAADHYKNAGRCNECHGQASKALLFILLLVLILAGLAYGIKSGIDFFKSGAVAIAIDWVQTQATLYQYEIGWPSSINGMLKLFSVAIFNVEVLATECVMDTDFYESYILKLASPIIVLSLIVIMYVSLSLAVQAKQINAGKVVLYQAYLVNAVLFIINLVYPSMVSVTLSIFHCQTFSDGTSYLNAEPAIECGTATWWGYAGSFGIIGILFYLIGIPALCYAILRRNKGSLVDPLFKKQFGALYIVYSTDYYYWEVVLMIKKLCMLLLVVIFPDSVLLQVIGALLVLAASIGIGFVTSPFQFAHNNLLDNFASFSCYATLGSGLFFNGGNLSDNEENTVIAVIMMAYFAIALLLMHGIVYDFLAYHAESLAELKWARSMLMENAFVDKTFNTKVAVTDKTHWAKKDKMIGDKLFKQIIENAEEGSKSLLPPKATEDTTFVPEGMQSDAAGENMLDIAKKNGPTTYNDFRSAVTKMIELHHTMQIWASHESPTKVAGPIDSASQSPYQGTAKKRDMVSLEDLLVGKSPNDHEGNDLALPGMGVVAMTGNESPRLAPEIVHALSRLETEESGTEVHDL</sequence>
<dbReference type="Proteomes" id="UP001190700">
    <property type="component" value="Unassembled WGS sequence"/>
</dbReference>
<keyword evidence="2" id="KW-1133">Transmembrane helix</keyword>
<evidence type="ECO:0000313" key="5">
    <source>
        <dbReference type="Proteomes" id="UP001190700"/>
    </source>
</evidence>
<dbReference type="SMART" id="SM01411">
    <property type="entry name" value="Ephrin_rec_like"/>
    <property type="match status" value="2"/>
</dbReference>
<name>A0AAE0F4S1_9CHLO</name>
<feature type="transmembrane region" description="Helical" evidence="2">
    <location>
        <begin position="479"/>
        <end position="498"/>
    </location>
</feature>
<feature type="domain" description="Tyrosine-protein kinase ephrin type A/B receptor-like" evidence="3">
    <location>
        <begin position="87"/>
        <end position="129"/>
    </location>
</feature>
<dbReference type="EMBL" id="LGRX02025854">
    <property type="protein sequence ID" value="KAK3251738.1"/>
    <property type="molecule type" value="Genomic_DNA"/>
</dbReference>
<evidence type="ECO:0000313" key="4">
    <source>
        <dbReference type="EMBL" id="KAK3251738.1"/>
    </source>
</evidence>
<dbReference type="AlphaFoldDB" id="A0AAE0F4S1"/>
<proteinExistence type="predicted"/>
<dbReference type="Pfam" id="PF07699">
    <property type="entry name" value="Ephrin_rec_like"/>
    <property type="match status" value="2"/>
</dbReference>
<evidence type="ECO:0000256" key="2">
    <source>
        <dbReference type="SAM" id="Phobius"/>
    </source>
</evidence>
<feature type="transmembrane region" description="Helical" evidence="2">
    <location>
        <begin position="645"/>
        <end position="663"/>
    </location>
</feature>
<dbReference type="InterPro" id="IPR011641">
    <property type="entry name" value="Tyr-kin_ephrin_A/B_rcpt-like"/>
</dbReference>
<dbReference type="PANTHER" id="PTHR11319:SF35">
    <property type="entry name" value="OUTER MEMBRANE PROTEIN PMPC-RELATED"/>
    <property type="match status" value="1"/>
</dbReference>
<dbReference type="InterPro" id="IPR009030">
    <property type="entry name" value="Growth_fac_rcpt_cys_sf"/>
</dbReference>
<dbReference type="PANTHER" id="PTHR11319">
    <property type="entry name" value="G PROTEIN-COUPLED RECEPTOR-RELATED"/>
    <property type="match status" value="1"/>
</dbReference>
<keyword evidence="2" id="KW-0812">Transmembrane</keyword>
<feature type="region of interest" description="Disordered" evidence="1">
    <location>
        <begin position="827"/>
        <end position="849"/>
    </location>
</feature>
<keyword evidence="5" id="KW-1185">Reference proteome</keyword>
<organism evidence="4 5">
    <name type="scientific">Cymbomonas tetramitiformis</name>
    <dbReference type="NCBI Taxonomy" id="36881"/>
    <lineage>
        <taxon>Eukaryota</taxon>
        <taxon>Viridiplantae</taxon>
        <taxon>Chlorophyta</taxon>
        <taxon>Pyramimonadophyceae</taxon>
        <taxon>Pyramimonadales</taxon>
        <taxon>Pyramimonadaceae</taxon>
        <taxon>Cymbomonas</taxon>
    </lineage>
</organism>
<feature type="domain" description="Tyrosine-protein kinase ephrin type A/B receptor-like" evidence="3">
    <location>
        <begin position="158"/>
        <end position="196"/>
    </location>
</feature>
<feature type="transmembrane region" description="Helical" evidence="2">
    <location>
        <begin position="359"/>
        <end position="377"/>
    </location>
</feature>
<accession>A0AAE0F4S1</accession>
<dbReference type="SUPFAM" id="SSF57184">
    <property type="entry name" value="Growth factor receptor domain"/>
    <property type="match status" value="1"/>
</dbReference>
<reference evidence="4 5" key="1">
    <citation type="journal article" date="2015" name="Genome Biol. Evol.">
        <title>Comparative Genomics of a Bacterivorous Green Alga Reveals Evolutionary Causalities and Consequences of Phago-Mixotrophic Mode of Nutrition.</title>
        <authorList>
            <person name="Burns J.A."/>
            <person name="Paasch A."/>
            <person name="Narechania A."/>
            <person name="Kim E."/>
        </authorList>
    </citation>
    <scope>NUCLEOTIDE SEQUENCE [LARGE SCALE GENOMIC DNA]</scope>
    <source>
        <strain evidence="4 5">PLY_AMNH</strain>
    </source>
</reference>
<dbReference type="Gene3D" id="2.10.50.10">
    <property type="entry name" value="Tumor Necrosis Factor Receptor, subunit A, domain 2"/>
    <property type="match status" value="2"/>
</dbReference>
<feature type="transmembrane region" description="Helical" evidence="2">
    <location>
        <begin position="534"/>
        <end position="561"/>
    </location>
</feature>
<evidence type="ECO:0000259" key="3">
    <source>
        <dbReference type="Pfam" id="PF07699"/>
    </source>
</evidence>
<feature type="transmembrane region" description="Helical" evidence="2">
    <location>
        <begin position="588"/>
        <end position="608"/>
    </location>
</feature>
<feature type="transmembrane region" description="Helical" evidence="2">
    <location>
        <begin position="614"/>
        <end position="633"/>
    </location>
</feature>
<feature type="transmembrane region" description="Helical" evidence="2">
    <location>
        <begin position="675"/>
        <end position="700"/>
    </location>
</feature>
<feature type="transmembrane region" description="Helical" evidence="2">
    <location>
        <begin position="444"/>
        <end position="467"/>
    </location>
</feature>